<dbReference type="AlphaFoldDB" id="A0A517VCE9"/>
<dbReference type="InterPro" id="IPR004413">
    <property type="entry name" value="GatB"/>
</dbReference>
<evidence type="ECO:0000256" key="9">
    <source>
        <dbReference type="ARBA" id="ARBA00047380"/>
    </source>
</evidence>
<name>A0A517VCE9_9PLAN</name>
<dbReference type="RefSeq" id="WP_145226813.1">
    <property type="nucleotide sequence ID" value="NZ_CP036343.1"/>
</dbReference>
<keyword evidence="15" id="KW-1185">Reference proteome</keyword>
<feature type="region of interest" description="Disordered" evidence="12">
    <location>
        <begin position="128"/>
        <end position="147"/>
    </location>
</feature>
<evidence type="ECO:0000256" key="6">
    <source>
        <dbReference type="ARBA" id="ARBA00022840"/>
    </source>
</evidence>
<dbReference type="Pfam" id="PF02637">
    <property type="entry name" value="GatB_Yqey"/>
    <property type="match status" value="1"/>
</dbReference>
<evidence type="ECO:0000313" key="15">
    <source>
        <dbReference type="Proteomes" id="UP000316855"/>
    </source>
</evidence>
<dbReference type="InterPro" id="IPR017959">
    <property type="entry name" value="Asn/Gln-tRNA_amidoTrfase_suB/E"/>
</dbReference>
<dbReference type="HAMAP" id="MF_00121">
    <property type="entry name" value="GatB"/>
    <property type="match status" value="1"/>
</dbReference>
<keyword evidence="6 11" id="KW-0067">ATP-binding</keyword>
<dbReference type="Proteomes" id="UP000316855">
    <property type="component" value="Chromosome"/>
</dbReference>
<evidence type="ECO:0000259" key="13">
    <source>
        <dbReference type="SMART" id="SM00845"/>
    </source>
</evidence>
<dbReference type="KEGG" id="gax:Pan161_23300"/>
<evidence type="ECO:0000256" key="3">
    <source>
        <dbReference type="ARBA" id="ARBA00016923"/>
    </source>
</evidence>
<reference evidence="14 15" key="1">
    <citation type="submission" date="2019-02" db="EMBL/GenBank/DDBJ databases">
        <title>Deep-cultivation of Planctomycetes and their phenomic and genomic characterization uncovers novel biology.</title>
        <authorList>
            <person name="Wiegand S."/>
            <person name="Jogler M."/>
            <person name="Boedeker C."/>
            <person name="Pinto D."/>
            <person name="Vollmers J."/>
            <person name="Rivas-Marin E."/>
            <person name="Kohn T."/>
            <person name="Peeters S.H."/>
            <person name="Heuer A."/>
            <person name="Rast P."/>
            <person name="Oberbeckmann S."/>
            <person name="Bunk B."/>
            <person name="Jeske O."/>
            <person name="Meyerdierks A."/>
            <person name="Storesund J.E."/>
            <person name="Kallscheuer N."/>
            <person name="Luecker S."/>
            <person name="Lage O.M."/>
            <person name="Pohl T."/>
            <person name="Merkel B.J."/>
            <person name="Hornburger P."/>
            <person name="Mueller R.-W."/>
            <person name="Bruemmer F."/>
            <person name="Labrenz M."/>
            <person name="Spormann A.M."/>
            <person name="Op den Camp H."/>
            <person name="Overmann J."/>
            <person name="Amann R."/>
            <person name="Jetten M.S.M."/>
            <person name="Mascher T."/>
            <person name="Medema M.H."/>
            <person name="Devos D.P."/>
            <person name="Kaster A.-K."/>
            <person name="Ovreas L."/>
            <person name="Rohde M."/>
            <person name="Galperin M.Y."/>
            <person name="Jogler C."/>
        </authorList>
    </citation>
    <scope>NUCLEOTIDE SEQUENCE [LARGE SCALE GENOMIC DNA]</scope>
    <source>
        <strain evidence="14 15">Pan161</strain>
    </source>
</reference>
<dbReference type="GO" id="GO:0050567">
    <property type="term" value="F:glutaminyl-tRNA synthase (glutamine-hydrolyzing) activity"/>
    <property type="evidence" value="ECO:0007669"/>
    <property type="project" value="UniProtKB-UniRule"/>
</dbReference>
<dbReference type="InterPro" id="IPR023168">
    <property type="entry name" value="GatB_Yqey_C_2"/>
</dbReference>
<comment type="function">
    <text evidence="8 11">Allows the formation of correctly charged Asn-tRNA(Asn) or Gln-tRNA(Gln) through the transamidation of misacylated Asp-tRNA(Asn) or Glu-tRNA(Gln) in organisms which lack either or both of asparaginyl-tRNA or glutaminyl-tRNA synthetases. The reaction takes place in the presence of glutamine and ATP through an activated phospho-Asp-tRNA(Asn) or phospho-Glu-tRNA(Gln).</text>
</comment>
<dbReference type="SUPFAM" id="SSF55931">
    <property type="entry name" value="Glutamine synthetase/guanido kinase"/>
    <property type="match status" value="1"/>
</dbReference>
<comment type="catalytic activity">
    <reaction evidence="10 11">
        <text>L-glutamyl-tRNA(Gln) + L-glutamine + ATP + H2O = L-glutaminyl-tRNA(Gln) + L-glutamate + ADP + phosphate + H(+)</text>
        <dbReference type="Rhea" id="RHEA:17521"/>
        <dbReference type="Rhea" id="RHEA-COMP:9681"/>
        <dbReference type="Rhea" id="RHEA-COMP:9684"/>
        <dbReference type="ChEBI" id="CHEBI:15377"/>
        <dbReference type="ChEBI" id="CHEBI:15378"/>
        <dbReference type="ChEBI" id="CHEBI:29985"/>
        <dbReference type="ChEBI" id="CHEBI:30616"/>
        <dbReference type="ChEBI" id="CHEBI:43474"/>
        <dbReference type="ChEBI" id="CHEBI:58359"/>
        <dbReference type="ChEBI" id="CHEBI:78520"/>
        <dbReference type="ChEBI" id="CHEBI:78521"/>
        <dbReference type="ChEBI" id="CHEBI:456216"/>
    </reaction>
</comment>
<dbReference type="PANTHER" id="PTHR11659:SF0">
    <property type="entry name" value="GLUTAMYL-TRNA(GLN) AMIDOTRANSFERASE SUBUNIT B, MITOCHONDRIAL"/>
    <property type="match status" value="1"/>
</dbReference>
<dbReference type="GO" id="GO:0005524">
    <property type="term" value="F:ATP binding"/>
    <property type="evidence" value="ECO:0007669"/>
    <property type="project" value="UniProtKB-KW"/>
</dbReference>
<accession>A0A517VCE9</accession>
<dbReference type="PANTHER" id="PTHR11659">
    <property type="entry name" value="GLUTAMYL-TRNA GLN AMIDOTRANSFERASE SUBUNIT B MITOCHONDRIAL AND PROKARYOTIC PET112-RELATED"/>
    <property type="match status" value="1"/>
</dbReference>
<dbReference type="FunFam" id="1.10.10.410:FF:000001">
    <property type="entry name" value="Aspartyl/glutamyl-tRNA(Asn/Gln) amidotransferase subunit B"/>
    <property type="match status" value="1"/>
</dbReference>
<comment type="similarity">
    <text evidence="1 11">Belongs to the GatB/GatE family. GatB subfamily.</text>
</comment>
<evidence type="ECO:0000256" key="8">
    <source>
        <dbReference type="ARBA" id="ARBA00024799"/>
    </source>
</evidence>
<dbReference type="NCBIfam" id="TIGR00133">
    <property type="entry name" value="gatB"/>
    <property type="match status" value="1"/>
</dbReference>
<dbReference type="GO" id="GO:0050566">
    <property type="term" value="F:asparaginyl-tRNA synthase (glutamine-hydrolyzing) activity"/>
    <property type="evidence" value="ECO:0007669"/>
    <property type="project" value="RHEA"/>
</dbReference>
<dbReference type="NCBIfam" id="NF004014">
    <property type="entry name" value="PRK05477.1-4"/>
    <property type="match status" value="1"/>
</dbReference>
<comment type="subunit">
    <text evidence="2 11">Heterotrimer of A, B and C subunits.</text>
</comment>
<evidence type="ECO:0000256" key="12">
    <source>
        <dbReference type="SAM" id="MobiDB-lite"/>
    </source>
</evidence>
<protein>
    <recommendedName>
        <fullName evidence="3 11">Aspartyl/glutamyl-tRNA(Asn/Gln) amidotransferase subunit B</fullName>
        <shortName evidence="11">Asp/Glu-ADT subunit B</shortName>
        <ecNumber evidence="11">6.3.5.-</ecNumber>
    </recommendedName>
</protein>
<keyword evidence="7 11" id="KW-0648">Protein biosynthesis</keyword>
<feature type="domain" description="Asn/Gln amidotransferase" evidence="13">
    <location>
        <begin position="341"/>
        <end position="493"/>
    </location>
</feature>
<dbReference type="SMART" id="SM00845">
    <property type="entry name" value="GatB_Yqey"/>
    <property type="match status" value="1"/>
</dbReference>
<dbReference type="OrthoDB" id="9804078at2"/>
<keyword evidence="4 11" id="KW-0436">Ligase</keyword>
<evidence type="ECO:0000256" key="7">
    <source>
        <dbReference type="ARBA" id="ARBA00022917"/>
    </source>
</evidence>
<dbReference type="InterPro" id="IPR014746">
    <property type="entry name" value="Gln_synth/guanido_kin_cat_dom"/>
</dbReference>
<dbReference type="Gene3D" id="1.10.10.410">
    <property type="match status" value="1"/>
</dbReference>
<dbReference type="GO" id="GO:0070681">
    <property type="term" value="P:glutaminyl-tRNAGln biosynthesis via transamidation"/>
    <property type="evidence" value="ECO:0007669"/>
    <property type="project" value="TreeGrafter"/>
</dbReference>
<evidence type="ECO:0000256" key="4">
    <source>
        <dbReference type="ARBA" id="ARBA00022598"/>
    </source>
</evidence>
<keyword evidence="14" id="KW-0808">Transferase</keyword>
<comment type="catalytic activity">
    <reaction evidence="9 11">
        <text>L-aspartyl-tRNA(Asn) + L-glutamine + ATP + H2O = L-asparaginyl-tRNA(Asn) + L-glutamate + ADP + phosphate + 2 H(+)</text>
        <dbReference type="Rhea" id="RHEA:14513"/>
        <dbReference type="Rhea" id="RHEA-COMP:9674"/>
        <dbReference type="Rhea" id="RHEA-COMP:9677"/>
        <dbReference type="ChEBI" id="CHEBI:15377"/>
        <dbReference type="ChEBI" id="CHEBI:15378"/>
        <dbReference type="ChEBI" id="CHEBI:29985"/>
        <dbReference type="ChEBI" id="CHEBI:30616"/>
        <dbReference type="ChEBI" id="CHEBI:43474"/>
        <dbReference type="ChEBI" id="CHEBI:58359"/>
        <dbReference type="ChEBI" id="CHEBI:78515"/>
        <dbReference type="ChEBI" id="CHEBI:78516"/>
        <dbReference type="ChEBI" id="CHEBI:456216"/>
    </reaction>
</comment>
<dbReference type="SUPFAM" id="SSF89095">
    <property type="entry name" value="GatB/YqeY motif"/>
    <property type="match status" value="1"/>
</dbReference>
<evidence type="ECO:0000313" key="14">
    <source>
        <dbReference type="EMBL" id="QDT90677.1"/>
    </source>
</evidence>
<sequence length="494" mass="55207">MDYTVIIGLEVHVQLQTRTKLFCGCSTRFNPDHPNTQTCPVCLGLPGALPVLNREAFHLGMKTGLAINCEIPSFTKWDRKQYYYPDLPKAYQISQYDLPMSQNGWLEIEIDPETRETKKVGIIRAHLEEDAGKNSHDESGRGQDSKVDLNRCGTPLIEIVSEPDLRSAQEARKYLEELKLLLTYIDVSDCNMQEGSLRCDANVNLHIHQEDGKTIPTPIVEVKNLNSFRGVEQAIEFEVKRQWETWQESGLSLHDVPKETRGWDADRGITLEQRGKEEAADYRYFPDPDLAPVTVTDAERERVSGELCERPALRRGRLEKDYQLSVYDAAVIIDQGLAFADYFERVAAGCQNGKQAANWVTQDVLRELKEGGLEISAFSIKPEVLAALLEKVERSEITTKSARTVFQELLKSDQSDPGVESIQSIIEDKGLAMVTDTGDLEAAVQAVVAKNEKAVADFQGGKQAAVGALIGQVMREVKGADPKVVRELLIEKMS</sequence>
<dbReference type="InterPro" id="IPR018027">
    <property type="entry name" value="Asn/Gln_amidotransferase"/>
</dbReference>
<dbReference type="InterPro" id="IPR017958">
    <property type="entry name" value="Gln-tRNA_amidoTrfase_suB_CS"/>
</dbReference>
<organism evidence="14 15">
    <name type="scientific">Gimesia algae</name>
    <dbReference type="NCBI Taxonomy" id="2527971"/>
    <lineage>
        <taxon>Bacteria</taxon>
        <taxon>Pseudomonadati</taxon>
        <taxon>Planctomycetota</taxon>
        <taxon>Planctomycetia</taxon>
        <taxon>Planctomycetales</taxon>
        <taxon>Planctomycetaceae</taxon>
        <taxon>Gimesia</taxon>
    </lineage>
</organism>
<evidence type="ECO:0000256" key="10">
    <source>
        <dbReference type="ARBA" id="ARBA00047913"/>
    </source>
</evidence>
<evidence type="ECO:0000256" key="2">
    <source>
        <dbReference type="ARBA" id="ARBA00011123"/>
    </source>
</evidence>
<proteinExistence type="inferred from homology"/>
<dbReference type="GO" id="GO:0006412">
    <property type="term" value="P:translation"/>
    <property type="evidence" value="ECO:0007669"/>
    <property type="project" value="UniProtKB-UniRule"/>
</dbReference>
<dbReference type="Pfam" id="PF02934">
    <property type="entry name" value="GatB_N"/>
    <property type="match status" value="1"/>
</dbReference>
<dbReference type="PROSITE" id="PS01234">
    <property type="entry name" value="GATB"/>
    <property type="match status" value="1"/>
</dbReference>
<dbReference type="GO" id="GO:0016740">
    <property type="term" value="F:transferase activity"/>
    <property type="evidence" value="ECO:0007669"/>
    <property type="project" value="UniProtKB-KW"/>
</dbReference>
<evidence type="ECO:0000256" key="1">
    <source>
        <dbReference type="ARBA" id="ARBA00005306"/>
    </source>
</evidence>
<dbReference type="EMBL" id="CP036343">
    <property type="protein sequence ID" value="QDT90677.1"/>
    <property type="molecule type" value="Genomic_DNA"/>
</dbReference>
<evidence type="ECO:0000256" key="5">
    <source>
        <dbReference type="ARBA" id="ARBA00022741"/>
    </source>
</evidence>
<gene>
    <name evidence="11 14" type="primary">gatB</name>
    <name evidence="14" type="ORF">Pan161_23300</name>
</gene>
<dbReference type="EC" id="6.3.5.-" evidence="11"/>
<dbReference type="InterPro" id="IPR006075">
    <property type="entry name" value="Asn/Gln-tRNA_Trfase_suB/E_cat"/>
</dbReference>
<keyword evidence="5 11" id="KW-0547">Nucleotide-binding</keyword>
<dbReference type="NCBIfam" id="NF004012">
    <property type="entry name" value="PRK05477.1-2"/>
    <property type="match status" value="1"/>
</dbReference>
<evidence type="ECO:0000256" key="11">
    <source>
        <dbReference type="HAMAP-Rule" id="MF_00121"/>
    </source>
</evidence>
<dbReference type="InterPro" id="IPR003789">
    <property type="entry name" value="Asn/Gln_tRNA_amidoTrase-B-like"/>
</dbReference>